<dbReference type="EMBL" id="LNIX01000004">
    <property type="protein sequence ID" value="OXA55893.1"/>
    <property type="molecule type" value="Genomic_DNA"/>
</dbReference>
<evidence type="ECO:0000256" key="1">
    <source>
        <dbReference type="SAM" id="Phobius"/>
    </source>
</evidence>
<sequence length="219" mass="24725">MHHVVLQTGVGNRWVSGCGMDDPFPTIPAAAWSTSISSDSVRAAIRGVATWAEFDTRTAPSYDYCQPFHCLCTHWYHHEPRGLPGHHRREAELTLFLLPFAASAESKLQIMEQNGALRMPHITRLHFLSHPRQPFLFSFPTFVLVIIVIMTSRRTKSNNLRCMGPFYANLANIPAYGTDTRITLPERHSSSAILINLIHPPIHPLAQRRSKAARNKRAI</sequence>
<keyword evidence="1" id="KW-1133">Transmembrane helix</keyword>
<evidence type="ECO:0000313" key="2">
    <source>
        <dbReference type="EMBL" id="OXA55893.1"/>
    </source>
</evidence>
<reference evidence="2 3" key="1">
    <citation type="submission" date="2015-12" db="EMBL/GenBank/DDBJ databases">
        <title>The genome of Folsomia candida.</title>
        <authorList>
            <person name="Faddeeva A."/>
            <person name="Derks M.F."/>
            <person name="Anvar Y."/>
            <person name="Smit S."/>
            <person name="Van Straalen N."/>
            <person name="Roelofs D."/>
        </authorList>
    </citation>
    <scope>NUCLEOTIDE SEQUENCE [LARGE SCALE GENOMIC DNA]</scope>
    <source>
        <strain evidence="2 3">VU population</strain>
        <tissue evidence="2">Whole body</tissue>
    </source>
</reference>
<keyword evidence="1" id="KW-0472">Membrane</keyword>
<evidence type="ECO:0000313" key="3">
    <source>
        <dbReference type="Proteomes" id="UP000198287"/>
    </source>
</evidence>
<organism evidence="2 3">
    <name type="scientific">Folsomia candida</name>
    <name type="common">Springtail</name>
    <dbReference type="NCBI Taxonomy" id="158441"/>
    <lineage>
        <taxon>Eukaryota</taxon>
        <taxon>Metazoa</taxon>
        <taxon>Ecdysozoa</taxon>
        <taxon>Arthropoda</taxon>
        <taxon>Hexapoda</taxon>
        <taxon>Collembola</taxon>
        <taxon>Entomobryomorpha</taxon>
        <taxon>Isotomoidea</taxon>
        <taxon>Isotomidae</taxon>
        <taxon>Proisotominae</taxon>
        <taxon>Folsomia</taxon>
    </lineage>
</organism>
<gene>
    <name evidence="2" type="ORF">Fcan01_09518</name>
</gene>
<keyword evidence="3" id="KW-1185">Reference proteome</keyword>
<accession>A0A226EE49</accession>
<feature type="transmembrane region" description="Helical" evidence="1">
    <location>
        <begin position="134"/>
        <end position="151"/>
    </location>
</feature>
<dbReference type="Proteomes" id="UP000198287">
    <property type="component" value="Unassembled WGS sequence"/>
</dbReference>
<dbReference type="AlphaFoldDB" id="A0A226EE49"/>
<keyword evidence="1" id="KW-0812">Transmembrane</keyword>
<protein>
    <submittedName>
        <fullName evidence="2">Uncharacterized protein</fullName>
    </submittedName>
</protein>
<comment type="caution">
    <text evidence="2">The sequence shown here is derived from an EMBL/GenBank/DDBJ whole genome shotgun (WGS) entry which is preliminary data.</text>
</comment>
<proteinExistence type="predicted"/>
<name>A0A226EE49_FOLCA</name>